<dbReference type="Proteomes" id="UP001241605">
    <property type="component" value="Chromosome"/>
</dbReference>
<sequence>MSWLSRIFKTGGQSPSALVVEEYEGFRITPQPMPVDGQFRISALIEKDVAGDTKSHHLIRADLLRDLSEAQSASINKAKQLIDQQGLRLFD</sequence>
<reference evidence="1 2" key="1">
    <citation type="submission" date="2023-05" db="EMBL/GenBank/DDBJ databases">
        <title>YMD87, complete Genome.</title>
        <authorList>
            <person name="Zhang J."/>
            <person name="Xu X."/>
        </authorList>
    </citation>
    <scope>NUCLEOTIDE SEQUENCE [LARGE SCALE GENOMIC DNA]</scope>
    <source>
        <strain evidence="1 2">YMD87</strain>
    </source>
</reference>
<proteinExistence type="predicted"/>
<name>A0ABY8QH22_9RHOB</name>
<dbReference type="EMBL" id="CP124616">
    <property type="protein sequence ID" value="WGW03834.1"/>
    <property type="molecule type" value="Genomic_DNA"/>
</dbReference>
<keyword evidence="2" id="KW-1185">Reference proteome</keyword>
<accession>A0ABY8QH22</accession>
<organism evidence="1 2">
    <name type="scientific">Tropicibacter oceani</name>
    <dbReference type="NCBI Taxonomy" id="3058420"/>
    <lineage>
        <taxon>Bacteria</taxon>
        <taxon>Pseudomonadati</taxon>
        <taxon>Pseudomonadota</taxon>
        <taxon>Alphaproteobacteria</taxon>
        <taxon>Rhodobacterales</taxon>
        <taxon>Roseobacteraceae</taxon>
        <taxon>Tropicibacter</taxon>
    </lineage>
</organism>
<evidence type="ECO:0000313" key="2">
    <source>
        <dbReference type="Proteomes" id="UP001241605"/>
    </source>
</evidence>
<dbReference type="InterPro" id="IPR018772">
    <property type="entry name" value="Transcription_activator_HlyU"/>
</dbReference>
<evidence type="ECO:0000313" key="1">
    <source>
        <dbReference type="EMBL" id="WGW03834.1"/>
    </source>
</evidence>
<protein>
    <submittedName>
        <fullName evidence="1">HlyU family transcriptional regulator</fullName>
    </submittedName>
</protein>
<dbReference type="RefSeq" id="WP_282300464.1">
    <property type="nucleotide sequence ID" value="NZ_CP124616.1"/>
</dbReference>
<dbReference type="Pfam" id="PF10115">
    <property type="entry name" value="HlyU"/>
    <property type="match status" value="1"/>
</dbReference>
<gene>
    <name evidence="1" type="ORF">QF118_18255</name>
</gene>